<accession>A0ABZ0JAY1</accession>
<protein>
    <submittedName>
        <fullName evidence="1">Acyloxyacyl hydrolase</fullName>
    </submittedName>
</protein>
<keyword evidence="1" id="KW-0378">Hydrolase</keyword>
<proteinExistence type="predicted"/>
<dbReference type="Gene3D" id="2.40.160.20">
    <property type="match status" value="1"/>
</dbReference>
<dbReference type="PIRSF" id="PIRSF029681">
    <property type="entry name" value="PagL"/>
    <property type="match status" value="1"/>
</dbReference>
<dbReference type="Proteomes" id="UP001303211">
    <property type="component" value="Chromosome"/>
</dbReference>
<organism evidence="1 2">
    <name type="scientific">Diaphorobacter limosus</name>
    <dbReference type="NCBI Taxonomy" id="3036128"/>
    <lineage>
        <taxon>Bacteria</taxon>
        <taxon>Pseudomonadati</taxon>
        <taxon>Pseudomonadota</taxon>
        <taxon>Betaproteobacteria</taxon>
        <taxon>Burkholderiales</taxon>
        <taxon>Comamonadaceae</taxon>
        <taxon>Diaphorobacter</taxon>
    </lineage>
</organism>
<dbReference type="GO" id="GO:0016787">
    <property type="term" value="F:hydrolase activity"/>
    <property type="evidence" value="ECO:0007669"/>
    <property type="project" value="UniProtKB-KW"/>
</dbReference>
<sequence length="163" mass="18466">MTDLSHAPSIYLQGAIAEHDTEALTLGLTLPWREWRMPLWGGELRGHWDLYLSRWFFKGAARHGGTLVLGVTPTLRLRPDGGSSAWFWEAGIGVTLADQRYHPAGQEEFSTRFNFASHLGIGINFGARRQHELLLRLQHVSNAGIKKPNPGLEILQLRYAWHF</sequence>
<evidence type="ECO:0000313" key="2">
    <source>
        <dbReference type="Proteomes" id="UP001303211"/>
    </source>
</evidence>
<evidence type="ECO:0000313" key="1">
    <source>
        <dbReference type="EMBL" id="WOO34447.1"/>
    </source>
</evidence>
<dbReference type="InterPro" id="IPR018550">
    <property type="entry name" value="Lipid-A_deacylase-rel"/>
</dbReference>
<gene>
    <name evidence="1" type="ORF">P4826_12860</name>
</gene>
<keyword evidence="2" id="KW-1185">Reference proteome</keyword>
<reference evidence="1 2" key="1">
    <citation type="submission" date="2023-03" db="EMBL/GenBank/DDBJ databases">
        <title>Diaphorobacter basophil sp. nov., isolated from a sewage-treatment plant.</title>
        <authorList>
            <person name="Yang K."/>
        </authorList>
    </citation>
    <scope>NUCLEOTIDE SEQUENCE [LARGE SCALE GENOMIC DNA]</scope>
    <source>
        <strain evidence="1 2">Y-1</strain>
    </source>
</reference>
<dbReference type="Pfam" id="PF09411">
    <property type="entry name" value="PagL"/>
    <property type="match status" value="1"/>
</dbReference>
<dbReference type="EMBL" id="CP136921">
    <property type="protein sequence ID" value="WOO34447.1"/>
    <property type="molecule type" value="Genomic_DNA"/>
</dbReference>
<name>A0ABZ0JAY1_9BURK</name>